<dbReference type="SUPFAM" id="SSF53271">
    <property type="entry name" value="PRTase-like"/>
    <property type="match status" value="1"/>
</dbReference>
<dbReference type="STRING" id="1048834.TC41_2479"/>
<dbReference type="PATRIC" id="fig|1048834.4.peg.2341"/>
<dbReference type="InterPro" id="IPR000836">
    <property type="entry name" value="PRTase_dom"/>
</dbReference>
<organism evidence="3 4">
    <name type="scientific">Alicyclobacillus acidocaldarius (strain Tc-4-1)</name>
    <name type="common">Bacillus acidocaldarius</name>
    <dbReference type="NCBI Taxonomy" id="1048834"/>
    <lineage>
        <taxon>Bacteria</taxon>
        <taxon>Bacillati</taxon>
        <taxon>Bacillota</taxon>
        <taxon>Bacilli</taxon>
        <taxon>Bacillales</taxon>
        <taxon>Alicyclobacillaceae</taxon>
        <taxon>Alicyclobacillus</taxon>
    </lineage>
</organism>
<dbReference type="InterPro" id="IPR029057">
    <property type="entry name" value="PRTase-like"/>
</dbReference>
<dbReference type="Pfam" id="PF00156">
    <property type="entry name" value="Pribosyltran"/>
    <property type="match status" value="1"/>
</dbReference>
<accession>F8IH24</accession>
<reference evidence="3 4" key="1">
    <citation type="journal article" date="2011" name="J. Bacteriol.">
        <title>Complete Genome Sequence of Alicyclobacillus acidocaldarius Strain Tc-4-1.</title>
        <authorList>
            <person name="Chen Y."/>
            <person name="He Y."/>
            <person name="Zhang B."/>
            <person name="Yang J."/>
            <person name="Li W."/>
            <person name="Dong Z."/>
            <person name="Hu S."/>
        </authorList>
    </citation>
    <scope>NUCLEOTIDE SEQUENCE [LARGE SCALE GENOMIC DNA]</scope>
    <source>
        <strain evidence="3 4">Tc-4-1</strain>
    </source>
</reference>
<dbReference type="PANTHER" id="PTHR47505">
    <property type="entry name" value="DNA UTILIZATION PROTEIN YHGH"/>
    <property type="match status" value="1"/>
</dbReference>
<feature type="domain" description="Phosphoribosyltransferase" evidence="2">
    <location>
        <begin position="267"/>
        <end position="344"/>
    </location>
</feature>
<proteinExistence type="inferred from homology"/>
<dbReference type="Gene3D" id="3.40.50.2020">
    <property type="match status" value="1"/>
</dbReference>
<evidence type="ECO:0000313" key="3">
    <source>
        <dbReference type="EMBL" id="AEJ44378.1"/>
    </source>
</evidence>
<protein>
    <submittedName>
        <fullName evidence="3">Putative competence protein</fullName>
    </submittedName>
</protein>
<gene>
    <name evidence="3" type="ordered locus">TC41_2479</name>
</gene>
<comment type="similarity">
    <text evidence="1">Belongs to the ComF/GntX family.</text>
</comment>
<dbReference type="Proteomes" id="UP000000292">
    <property type="component" value="Chromosome"/>
</dbReference>
<dbReference type="CDD" id="cd06223">
    <property type="entry name" value="PRTases_typeI"/>
    <property type="match status" value="1"/>
</dbReference>
<dbReference type="eggNOG" id="COG1040">
    <property type="taxonomic scope" value="Bacteria"/>
</dbReference>
<dbReference type="AlphaFoldDB" id="F8IH24"/>
<reference evidence="4" key="2">
    <citation type="submission" date="2011-06" db="EMBL/GenBank/DDBJ databases">
        <title>The complete genome sequence of Alicyclobacillus acidocaldarius sp. Tc-4-1.</title>
        <authorList>
            <person name="Chen Y."/>
            <person name="He Y."/>
            <person name="Dong Z."/>
            <person name="Hu S."/>
        </authorList>
    </citation>
    <scope>NUCLEOTIDE SEQUENCE [LARGE SCALE GENOMIC DNA]</scope>
    <source>
        <strain evidence="4">Tc-4-1</strain>
    </source>
</reference>
<dbReference type="PANTHER" id="PTHR47505:SF1">
    <property type="entry name" value="DNA UTILIZATION PROTEIN YHGH"/>
    <property type="match status" value="1"/>
</dbReference>
<evidence type="ECO:0000313" key="4">
    <source>
        <dbReference type="Proteomes" id="UP000000292"/>
    </source>
</evidence>
<dbReference type="KEGG" id="aad:TC41_2479"/>
<dbReference type="InterPro" id="IPR051910">
    <property type="entry name" value="ComF/GntX_DNA_util-trans"/>
</dbReference>
<name>F8IH24_ALIAT</name>
<dbReference type="EMBL" id="CP002902">
    <property type="protein sequence ID" value="AEJ44378.1"/>
    <property type="molecule type" value="Genomic_DNA"/>
</dbReference>
<evidence type="ECO:0000259" key="2">
    <source>
        <dbReference type="Pfam" id="PF00156"/>
    </source>
</evidence>
<evidence type="ECO:0000256" key="1">
    <source>
        <dbReference type="ARBA" id="ARBA00008007"/>
    </source>
</evidence>
<dbReference type="HOGENOM" id="CLU_690090_0_0_9"/>
<sequence>MFTDINSLRNLIIKLNDILSEDPCWPEISRQVRCVFIYSDWNQIGELQGRVHPSAEFVEGPRHVLFGINKLITSALNAIDGQKYETAYATSNLYEIQALMSEHIGTIFVGDLDSVVRGHMPDLLGYMPDFLAHDGADVLKIVRNEWKGYLSEVLTTKIDRSNWYGNGGLLFSFNREYDGYTFRVFCGGRYFGPRHERWSVHQLSHRIWKSKRDTSQNELFAEVFSVLVNDVENRFEVIDGITRVPPRPNEQDRFKPIVELLCSRLDKLDLSTALVCTQKYPKQKGLDKEARRANVKDKFRATEEVRGKHVVLLDDVYVTGSTALECAKTIMEKGARKVTVVVLALNQFPPEWRKFVTLPCPNCNGQLTLRIASNQGAFLDVTSGRTQNAMVKWDFGWMA</sequence>